<sequence length="213" mass="23674">MKESEVQAIKEIEKRLKESKLQQQESLVTDGTTLEANLNIDGTTLDASLVIEDTTLEACLVTKGAVTEARFVTKGATLDACLVNEGNENGSSDHESTSLGNDVDVGPSYDSDTMTKEEYDNVAHEQHRAFFASLINNLKCDVEKRNEINPEAQQGLGFENQNDNLNLSVLNKAKELTSYLYNIEEMGKDELSDHKITSEEELKCEAKKRLKVK</sequence>
<evidence type="ECO:0000313" key="1">
    <source>
        <dbReference type="EMBL" id="GEZ66720.1"/>
    </source>
</evidence>
<dbReference type="AlphaFoldDB" id="A0A699IJC3"/>
<name>A0A699IJC3_TANCI</name>
<dbReference type="EMBL" id="BKCJ010307545">
    <property type="protein sequence ID" value="GEZ66720.1"/>
    <property type="molecule type" value="Genomic_DNA"/>
</dbReference>
<protein>
    <submittedName>
        <fullName evidence="1">Uncharacterized protein</fullName>
    </submittedName>
</protein>
<organism evidence="1">
    <name type="scientific">Tanacetum cinerariifolium</name>
    <name type="common">Dalmatian daisy</name>
    <name type="synonym">Chrysanthemum cinerariifolium</name>
    <dbReference type="NCBI Taxonomy" id="118510"/>
    <lineage>
        <taxon>Eukaryota</taxon>
        <taxon>Viridiplantae</taxon>
        <taxon>Streptophyta</taxon>
        <taxon>Embryophyta</taxon>
        <taxon>Tracheophyta</taxon>
        <taxon>Spermatophyta</taxon>
        <taxon>Magnoliopsida</taxon>
        <taxon>eudicotyledons</taxon>
        <taxon>Gunneridae</taxon>
        <taxon>Pentapetalae</taxon>
        <taxon>asterids</taxon>
        <taxon>campanulids</taxon>
        <taxon>Asterales</taxon>
        <taxon>Asteraceae</taxon>
        <taxon>Asteroideae</taxon>
        <taxon>Anthemideae</taxon>
        <taxon>Anthemidinae</taxon>
        <taxon>Tanacetum</taxon>
    </lineage>
</organism>
<proteinExistence type="predicted"/>
<accession>A0A699IJC3</accession>
<reference evidence="1" key="1">
    <citation type="journal article" date="2019" name="Sci. Rep.">
        <title>Draft genome of Tanacetum cinerariifolium, the natural source of mosquito coil.</title>
        <authorList>
            <person name="Yamashiro T."/>
            <person name="Shiraishi A."/>
            <person name="Satake H."/>
            <person name="Nakayama K."/>
        </authorList>
    </citation>
    <scope>NUCLEOTIDE SEQUENCE</scope>
</reference>
<gene>
    <name evidence="1" type="ORF">Tci_538693</name>
</gene>
<comment type="caution">
    <text evidence="1">The sequence shown here is derived from an EMBL/GenBank/DDBJ whole genome shotgun (WGS) entry which is preliminary data.</text>
</comment>